<evidence type="ECO:0000313" key="7">
    <source>
        <dbReference type="Proteomes" id="UP000245728"/>
    </source>
</evidence>
<evidence type="ECO:0000256" key="3">
    <source>
        <dbReference type="ARBA" id="ARBA00034247"/>
    </source>
</evidence>
<dbReference type="NCBIfam" id="TIGR00254">
    <property type="entry name" value="GGDEF"/>
    <property type="match status" value="1"/>
</dbReference>
<dbReference type="CDD" id="cd01949">
    <property type="entry name" value="GGDEF"/>
    <property type="match status" value="1"/>
</dbReference>
<dbReference type="InterPro" id="IPR043128">
    <property type="entry name" value="Rev_trsase/Diguanyl_cyclase"/>
</dbReference>
<dbReference type="PANTHER" id="PTHR45138:SF9">
    <property type="entry name" value="DIGUANYLATE CYCLASE DGCM-RELATED"/>
    <property type="match status" value="1"/>
</dbReference>
<dbReference type="EMBL" id="CP029347">
    <property type="protein sequence ID" value="AWL11047.1"/>
    <property type="molecule type" value="Genomic_DNA"/>
</dbReference>
<dbReference type="GO" id="GO:0052621">
    <property type="term" value="F:diguanylate cyclase activity"/>
    <property type="evidence" value="ECO:0007669"/>
    <property type="project" value="UniProtKB-EC"/>
</dbReference>
<dbReference type="RefSeq" id="WP_109338719.1">
    <property type="nucleotide sequence ID" value="NZ_CP029347.1"/>
</dbReference>
<comment type="cofactor">
    <cofactor evidence="1">
        <name>Mg(2+)</name>
        <dbReference type="ChEBI" id="CHEBI:18420"/>
    </cofactor>
</comment>
<dbReference type="Gene3D" id="3.30.450.20">
    <property type="entry name" value="PAS domain"/>
    <property type="match status" value="1"/>
</dbReference>
<dbReference type="Pfam" id="PF00990">
    <property type="entry name" value="GGDEF"/>
    <property type="match status" value="1"/>
</dbReference>
<accession>A0A2S2E1Z7</accession>
<dbReference type="SUPFAM" id="SSF55073">
    <property type="entry name" value="Nucleotide cyclase"/>
    <property type="match status" value="1"/>
</dbReference>
<dbReference type="InterPro" id="IPR035965">
    <property type="entry name" value="PAS-like_dom_sf"/>
</dbReference>
<dbReference type="Pfam" id="PF08448">
    <property type="entry name" value="PAS_4"/>
    <property type="match status" value="1"/>
</dbReference>
<dbReference type="InterPro" id="IPR013656">
    <property type="entry name" value="PAS_4"/>
</dbReference>
<dbReference type="AlphaFoldDB" id="A0A2S2E1Z7"/>
<dbReference type="KEGG" id="salh:HMF8227_00551"/>
<dbReference type="InterPro" id="IPR029787">
    <property type="entry name" value="Nucleotide_cyclase"/>
</dbReference>
<sequence length="314" mass="35792">MNDSLSSLALDSALLSKLEVGVVVLDLDYRVLVWNDFMMHHSGVQAQSIIGQSLFERFDEIDPDWFRRKTEPVFRLKTPTYVIAEQRPYLFKFNSYRPVTGASVTMFQNITLFPLTDDKGKVTQVGVLVYDVTEEVTSRQQLAQANERLESISRIDGLTGLYNRRYWEECCELEFKRQQRYGGDTSLVMLDIDHFKQINDTYGHPAGDQVIKALAKIIQTHCRETDMAGRYGGEEFVLLLPDTPAACAQTVAERIRLEAEQMVVQYDGQGLRFTSSFGVSGLGHEVQSFMQWVEQADKALYLAKEQGRNRVCMA</sequence>
<dbReference type="PROSITE" id="PS50112">
    <property type="entry name" value="PAS"/>
    <property type="match status" value="1"/>
</dbReference>
<evidence type="ECO:0000259" key="5">
    <source>
        <dbReference type="PROSITE" id="PS50887"/>
    </source>
</evidence>
<dbReference type="PROSITE" id="PS50887">
    <property type="entry name" value="GGDEF"/>
    <property type="match status" value="1"/>
</dbReference>
<keyword evidence="7" id="KW-1185">Reference proteome</keyword>
<dbReference type="InterPro" id="IPR050469">
    <property type="entry name" value="Diguanylate_Cyclase"/>
</dbReference>
<feature type="domain" description="GGDEF" evidence="5">
    <location>
        <begin position="183"/>
        <end position="314"/>
    </location>
</feature>
<organism evidence="6 7">
    <name type="scientific">Saliniradius amylolyticus</name>
    <dbReference type="NCBI Taxonomy" id="2183582"/>
    <lineage>
        <taxon>Bacteria</taxon>
        <taxon>Pseudomonadati</taxon>
        <taxon>Pseudomonadota</taxon>
        <taxon>Gammaproteobacteria</taxon>
        <taxon>Alteromonadales</taxon>
        <taxon>Alteromonadaceae</taxon>
        <taxon>Saliniradius</taxon>
    </lineage>
</organism>
<gene>
    <name evidence="6" type="ORF">HMF8227_00551</name>
</gene>
<dbReference type="EC" id="2.7.7.65" evidence="2"/>
<evidence type="ECO:0000256" key="2">
    <source>
        <dbReference type="ARBA" id="ARBA00012528"/>
    </source>
</evidence>
<name>A0A2S2E1Z7_9ALTE</name>
<evidence type="ECO:0000313" key="6">
    <source>
        <dbReference type="EMBL" id="AWL11047.1"/>
    </source>
</evidence>
<dbReference type="FunFam" id="3.30.70.270:FF:000001">
    <property type="entry name" value="Diguanylate cyclase domain protein"/>
    <property type="match status" value="1"/>
</dbReference>
<dbReference type="Proteomes" id="UP000245728">
    <property type="component" value="Chromosome"/>
</dbReference>
<reference evidence="6 7" key="1">
    <citation type="submission" date="2018-05" db="EMBL/GenBank/DDBJ databases">
        <title>Salinimonas sp. HMF8227 Genome sequencing and assembly.</title>
        <authorList>
            <person name="Kang H."/>
            <person name="Kang J."/>
            <person name="Cha I."/>
            <person name="Kim H."/>
            <person name="Joh K."/>
        </authorList>
    </citation>
    <scope>NUCLEOTIDE SEQUENCE [LARGE SCALE GENOMIC DNA]</scope>
    <source>
        <strain evidence="6 7">HMF8227</strain>
    </source>
</reference>
<proteinExistence type="predicted"/>
<dbReference type="InterPro" id="IPR000014">
    <property type="entry name" value="PAS"/>
</dbReference>
<comment type="catalytic activity">
    <reaction evidence="3">
        <text>2 GTP = 3',3'-c-di-GMP + 2 diphosphate</text>
        <dbReference type="Rhea" id="RHEA:24898"/>
        <dbReference type="ChEBI" id="CHEBI:33019"/>
        <dbReference type="ChEBI" id="CHEBI:37565"/>
        <dbReference type="ChEBI" id="CHEBI:58805"/>
        <dbReference type="EC" id="2.7.7.65"/>
    </reaction>
</comment>
<dbReference type="SMART" id="SM00091">
    <property type="entry name" value="PAS"/>
    <property type="match status" value="1"/>
</dbReference>
<feature type="domain" description="PAS" evidence="4">
    <location>
        <begin position="14"/>
        <end position="64"/>
    </location>
</feature>
<evidence type="ECO:0000259" key="4">
    <source>
        <dbReference type="PROSITE" id="PS50112"/>
    </source>
</evidence>
<dbReference type="Gene3D" id="3.30.70.270">
    <property type="match status" value="1"/>
</dbReference>
<keyword evidence="6" id="KW-0808">Transferase</keyword>
<evidence type="ECO:0000256" key="1">
    <source>
        <dbReference type="ARBA" id="ARBA00001946"/>
    </source>
</evidence>
<dbReference type="SMART" id="SM00267">
    <property type="entry name" value="GGDEF"/>
    <property type="match status" value="1"/>
</dbReference>
<dbReference type="CDD" id="cd00130">
    <property type="entry name" value="PAS"/>
    <property type="match status" value="1"/>
</dbReference>
<dbReference type="PANTHER" id="PTHR45138">
    <property type="entry name" value="REGULATORY COMPONENTS OF SENSORY TRANSDUCTION SYSTEM"/>
    <property type="match status" value="1"/>
</dbReference>
<dbReference type="OrthoDB" id="9812260at2"/>
<dbReference type="InterPro" id="IPR000160">
    <property type="entry name" value="GGDEF_dom"/>
</dbReference>
<protein>
    <recommendedName>
        <fullName evidence="2">diguanylate cyclase</fullName>
        <ecNumber evidence="2">2.7.7.65</ecNumber>
    </recommendedName>
</protein>
<dbReference type="SUPFAM" id="SSF55785">
    <property type="entry name" value="PYP-like sensor domain (PAS domain)"/>
    <property type="match status" value="1"/>
</dbReference>